<dbReference type="PATRIC" id="fig|743722.3.peg.4804"/>
<dbReference type="KEGG" id="shg:Sph21_4513"/>
<dbReference type="AlphaFoldDB" id="F4C4N6"/>
<name>F4C4N6_SPHS2</name>
<gene>
    <name evidence="1" type="ordered locus">Sph21_4513</name>
</gene>
<organism evidence="1">
    <name type="scientific">Sphingobacterium sp. (strain 21)</name>
    <dbReference type="NCBI Taxonomy" id="743722"/>
    <lineage>
        <taxon>Bacteria</taxon>
        <taxon>Pseudomonadati</taxon>
        <taxon>Bacteroidota</taxon>
        <taxon>Sphingobacteriia</taxon>
        <taxon>Sphingobacteriales</taxon>
        <taxon>Sphingobacteriaceae</taxon>
        <taxon>Sphingobacterium</taxon>
    </lineage>
</organism>
<protein>
    <submittedName>
        <fullName evidence="1">Uncharacterized protein</fullName>
    </submittedName>
</protein>
<proteinExistence type="predicted"/>
<evidence type="ECO:0000313" key="1">
    <source>
        <dbReference type="EMBL" id="ADZ81030.1"/>
    </source>
</evidence>
<dbReference type="EMBL" id="CP002584">
    <property type="protein sequence ID" value="ADZ81030.1"/>
    <property type="molecule type" value="Genomic_DNA"/>
</dbReference>
<sequence>MDIKGAKPCLHYFYLSALTRRHLNFKNWTTDEVFYILYIQPANLEKIIYCCIHQ</sequence>
<dbReference type="HOGENOM" id="CLU_3048113_0_0_10"/>
<dbReference type="STRING" id="743722.Sph21_4513"/>
<reference evidence="1" key="1">
    <citation type="submission" date="2011-03" db="EMBL/GenBank/DDBJ databases">
        <title>Complete sequence of Sphingobacterium sp. 21.</title>
        <authorList>
            <consortium name="US DOE Joint Genome Institute"/>
            <person name="Lucas S."/>
            <person name="Copeland A."/>
            <person name="Lapidus A."/>
            <person name="Cheng J.-F."/>
            <person name="Goodwin L."/>
            <person name="Pitluck S."/>
            <person name="Davenport K."/>
            <person name="Detter J.C."/>
            <person name="Han C."/>
            <person name="Tapia R."/>
            <person name="Land M."/>
            <person name="Hauser L."/>
            <person name="Kyrpides N."/>
            <person name="Ivanova N."/>
            <person name="Ovchinnikova G."/>
            <person name="Pagani I."/>
            <person name="Siebers A.K."/>
            <person name="Allgaier M."/>
            <person name="Thelen M.P."/>
            <person name="Hugenholtz P."/>
            <person name="Woyke T."/>
        </authorList>
    </citation>
    <scope>NUCLEOTIDE SEQUENCE</scope>
    <source>
        <strain evidence="1">21</strain>
    </source>
</reference>
<accession>F4C4N6</accession>